<accession>A0A0G4FQF0</accession>
<evidence type="ECO:0000313" key="2">
    <source>
        <dbReference type="EMBL" id="CEM16111.1"/>
    </source>
</evidence>
<evidence type="ECO:0000256" key="1">
    <source>
        <dbReference type="SAM" id="MobiDB-lite"/>
    </source>
</evidence>
<organism evidence="2">
    <name type="scientific">Chromera velia CCMP2878</name>
    <dbReference type="NCBI Taxonomy" id="1169474"/>
    <lineage>
        <taxon>Eukaryota</taxon>
        <taxon>Sar</taxon>
        <taxon>Alveolata</taxon>
        <taxon>Colpodellida</taxon>
        <taxon>Chromeraceae</taxon>
        <taxon>Chromera</taxon>
    </lineage>
</organism>
<dbReference type="Gene3D" id="3.80.10.10">
    <property type="entry name" value="Ribonuclease Inhibitor"/>
    <property type="match status" value="1"/>
</dbReference>
<dbReference type="VEuPathDB" id="CryptoDB:Cvel_18050"/>
<dbReference type="AlphaFoldDB" id="A0A0G4FQF0"/>
<dbReference type="PhylomeDB" id="A0A0G4FQF0"/>
<name>A0A0G4FQF0_9ALVE</name>
<dbReference type="InterPro" id="IPR032675">
    <property type="entry name" value="LRR_dom_sf"/>
</dbReference>
<dbReference type="EMBL" id="CDMZ01000523">
    <property type="protein sequence ID" value="CEM16111.1"/>
    <property type="molecule type" value="Genomic_DNA"/>
</dbReference>
<protein>
    <submittedName>
        <fullName evidence="2">Uncharacterized protein</fullName>
    </submittedName>
</protein>
<reference evidence="2" key="1">
    <citation type="submission" date="2014-11" db="EMBL/GenBank/DDBJ databases">
        <authorList>
            <person name="Otto D Thomas"/>
            <person name="Naeem Raeece"/>
        </authorList>
    </citation>
    <scope>NUCLEOTIDE SEQUENCE</scope>
</reference>
<proteinExistence type="predicted"/>
<feature type="region of interest" description="Disordered" evidence="1">
    <location>
        <begin position="1"/>
        <end position="61"/>
    </location>
</feature>
<gene>
    <name evidence="2" type="ORF">Cvel_18050</name>
</gene>
<dbReference type="SUPFAM" id="SSF52047">
    <property type="entry name" value="RNI-like"/>
    <property type="match status" value="1"/>
</dbReference>
<sequence>MSSGGTSPCGDEGEEFKESQSSRAVSEGGATGSERRKTEAPPTVLGERGMKKHEGHWEARQSAQWRPIAQMGQSFSGRFQFSRFFCTTKNASLEDRTSTGIPPNAQNNVPFSQRGWPAMETFVSGFKHPRLLHLLPTAPDSDAPYPDINLQPVRVPAAPSVFESELASKKFTNGADETVVRQLYAHFVSRTAPHIRTISFVGRQQFGDREARTLHGLLLHMENSGRTVAVESVDLTGTSVTDESVSLLLKALQQTAPGLKRLVLFSLPLGMQTLETLREGMDRGYFAVLNWLDLHDGTQVDSSCLDTVCHILNASQKRKVKRFSLDLQGCPVIARPARPPDP</sequence>